<proteinExistence type="predicted"/>
<reference evidence="1 2" key="1">
    <citation type="submission" date="2017-08" db="EMBL/GenBank/DDBJ databases">
        <authorList>
            <person name="de Groot N.N."/>
        </authorList>
    </citation>
    <scope>NUCLEOTIDE SEQUENCE [LARGE SCALE GENOMIC DNA]</scope>
    <source>
        <strain evidence="1 2">JC85</strain>
    </source>
</reference>
<dbReference type="Proteomes" id="UP000219167">
    <property type="component" value="Unassembled WGS sequence"/>
</dbReference>
<dbReference type="OrthoDB" id="8481725at2"/>
<evidence type="ECO:0000313" key="1">
    <source>
        <dbReference type="EMBL" id="SOC38942.1"/>
    </source>
</evidence>
<organism evidence="1 2">
    <name type="scientific">Rhizobium subbaraonis</name>
    <dbReference type="NCBI Taxonomy" id="908946"/>
    <lineage>
        <taxon>Bacteria</taxon>
        <taxon>Pseudomonadati</taxon>
        <taxon>Pseudomonadota</taxon>
        <taxon>Alphaproteobacteria</taxon>
        <taxon>Hyphomicrobiales</taxon>
        <taxon>Rhizobiaceae</taxon>
        <taxon>Rhizobium/Agrobacterium group</taxon>
        <taxon>Rhizobium</taxon>
    </lineage>
</organism>
<accession>A0A285UAU3</accession>
<keyword evidence="2" id="KW-1185">Reference proteome</keyword>
<dbReference type="AlphaFoldDB" id="A0A285UAU3"/>
<name>A0A285UAU3_9HYPH</name>
<dbReference type="EMBL" id="OBQD01000005">
    <property type="protein sequence ID" value="SOC38942.1"/>
    <property type="molecule type" value="Genomic_DNA"/>
</dbReference>
<sequence>MRWLLIVSLAVALAWTIYRLSEVERERYALLTGMCRDASTVGIDADCLGSAQPCTSRAWNIYYGFAP</sequence>
<evidence type="ECO:0000313" key="2">
    <source>
        <dbReference type="Proteomes" id="UP000219167"/>
    </source>
</evidence>
<gene>
    <name evidence="1" type="ORF">SAMN05892877_105340</name>
</gene>
<protein>
    <submittedName>
        <fullName evidence="1">Uncharacterized protein</fullName>
    </submittedName>
</protein>